<dbReference type="GeneID" id="63920456"/>
<feature type="transmembrane region" description="Helical" evidence="7">
    <location>
        <begin position="459"/>
        <end position="477"/>
    </location>
</feature>
<dbReference type="InterPro" id="IPR002293">
    <property type="entry name" value="AA/rel_permease1"/>
</dbReference>
<feature type="transmembrane region" description="Helical" evidence="7">
    <location>
        <begin position="131"/>
        <end position="155"/>
    </location>
</feature>
<gene>
    <name evidence="8" type="ORF">M437DRAFT_78969</name>
</gene>
<dbReference type="GO" id="GO:0016020">
    <property type="term" value="C:membrane"/>
    <property type="evidence" value="ECO:0007669"/>
    <property type="project" value="UniProtKB-SubCell"/>
</dbReference>
<feature type="transmembrane region" description="Helical" evidence="7">
    <location>
        <begin position="208"/>
        <end position="226"/>
    </location>
</feature>
<dbReference type="Pfam" id="PF13520">
    <property type="entry name" value="AA_permease_2"/>
    <property type="match status" value="1"/>
</dbReference>
<keyword evidence="4 7" id="KW-1133">Transmembrane helix</keyword>
<evidence type="ECO:0000256" key="6">
    <source>
        <dbReference type="SAM" id="MobiDB-lite"/>
    </source>
</evidence>
<proteinExistence type="predicted"/>
<feature type="transmembrane region" description="Helical" evidence="7">
    <location>
        <begin position="86"/>
        <end position="110"/>
    </location>
</feature>
<feature type="transmembrane region" description="Helical" evidence="7">
    <location>
        <begin position="49"/>
        <end position="66"/>
    </location>
</feature>
<dbReference type="HOGENOM" id="CLU_004495_6_1_1"/>
<feature type="region of interest" description="Disordered" evidence="6">
    <location>
        <begin position="1"/>
        <end position="35"/>
    </location>
</feature>
<keyword evidence="9" id="KW-1185">Reference proteome</keyword>
<dbReference type="RefSeq" id="XP_040875429.1">
    <property type="nucleotide sequence ID" value="XM_041027083.1"/>
</dbReference>
<organism evidence="8 9">
    <name type="scientific">Aureobasidium melanogenum (strain CBS 110374)</name>
    <name type="common">Aureobasidium pullulans var. melanogenum</name>
    <dbReference type="NCBI Taxonomy" id="1043003"/>
    <lineage>
        <taxon>Eukaryota</taxon>
        <taxon>Fungi</taxon>
        <taxon>Dikarya</taxon>
        <taxon>Ascomycota</taxon>
        <taxon>Pezizomycotina</taxon>
        <taxon>Dothideomycetes</taxon>
        <taxon>Dothideomycetidae</taxon>
        <taxon>Dothideales</taxon>
        <taxon>Saccotheciaceae</taxon>
        <taxon>Aureobasidium</taxon>
    </lineage>
</organism>
<evidence type="ECO:0000256" key="5">
    <source>
        <dbReference type="ARBA" id="ARBA00023136"/>
    </source>
</evidence>
<feature type="transmembrane region" description="Helical" evidence="7">
    <location>
        <begin position="246"/>
        <end position="264"/>
    </location>
</feature>
<dbReference type="Gene3D" id="1.20.1740.10">
    <property type="entry name" value="Amino acid/polyamine transporter I"/>
    <property type="match status" value="1"/>
</dbReference>
<evidence type="ECO:0000256" key="7">
    <source>
        <dbReference type="SAM" id="Phobius"/>
    </source>
</evidence>
<dbReference type="PANTHER" id="PTHR45649">
    <property type="entry name" value="AMINO-ACID PERMEASE BAT1"/>
    <property type="match status" value="1"/>
</dbReference>
<comment type="subcellular location">
    <subcellularLocation>
        <location evidence="1">Membrane</location>
        <topology evidence="1">Multi-pass membrane protein</topology>
    </subcellularLocation>
</comment>
<dbReference type="STRING" id="1043003.A0A074W753"/>
<sequence>MSVTGKPAHRLSFEEVPSENGSLPEVKKGTDADAADMSRMGKKQVLRREFRFISVVGFICILQSTWEGALLSNSQSLHNGGLAGTVWTFIITWLFTLCMIASMAELASMAPTAGGQYHWVSEFAPPSLEKPLSYIVGWSSWLGWVSGIPSCAQFLAYQVEGLVLVNNPNADLGSLWQVGLLLYAFLFITFGFNIFLSHKLPLAEGMILVLHVLAFFAYLIVFWVMADVGSAKTVFTEFTNGGGWSSQGVSCLVGLVTPIWCFIGPDAGAHMSEELRDASRVLPKAMMWATVINGALGCVMIISFCFAAGDNLDNIMNSSIGIPVVQLLYNVTGSKAGTSVMTVILLILQYFSAITTIASSSRQTWAFARDRGFPFSEWLSRVDPRWDVPVNSLLLCLAVSLILGAINYGSETALDAIMSVSNSALLFSYIVCIGCVRLKRWRGQPLLPRRFDLGRWGAPLNDAALAFLIVAFIFSFFPEDVNPDAPDMNWAIVIWGAMWVLAGGYYYFGGSKKYVSPGSLVKDL</sequence>
<evidence type="ECO:0000313" key="9">
    <source>
        <dbReference type="Proteomes" id="UP000030672"/>
    </source>
</evidence>
<dbReference type="PIRSF" id="PIRSF006060">
    <property type="entry name" value="AA_transporter"/>
    <property type="match status" value="1"/>
</dbReference>
<keyword evidence="2" id="KW-0813">Transport</keyword>
<dbReference type="GO" id="GO:0022857">
    <property type="term" value="F:transmembrane transporter activity"/>
    <property type="evidence" value="ECO:0007669"/>
    <property type="project" value="InterPro"/>
</dbReference>
<evidence type="ECO:0000256" key="3">
    <source>
        <dbReference type="ARBA" id="ARBA00022692"/>
    </source>
</evidence>
<dbReference type="EMBL" id="KL584855">
    <property type="protein sequence ID" value="KEQ58406.1"/>
    <property type="molecule type" value="Genomic_DNA"/>
</dbReference>
<feature type="transmembrane region" description="Helical" evidence="7">
    <location>
        <begin position="175"/>
        <end position="196"/>
    </location>
</feature>
<feature type="transmembrane region" description="Helical" evidence="7">
    <location>
        <begin position="285"/>
        <end position="309"/>
    </location>
</feature>
<feature type="transmembrane region" description="Helical" evidence="7">
    <location>
        <begin position="416"/>
        <end position="438"/>
    </location>
</feature>
<evidence type="ECO:0000256" key="1">
    <source>
        <dbReference type="ARBA" id="ARBA00004141"/>
    </source>
</evidence>
<evidence type="ECO:0000313" key="8">
    <source>
        <dbReference type="EMBL" id="KEQ58406.1"/>
    </source>
</evidence>
<dbReference type="PANTHER" id="PTHR45649:SF2">
    <property type="entry name" value="ACID PERMEASE, PUTATIVE-RELATED"/>
    <property type="match status" value="1"/>
</dbReference>
<protein>
    <submittedName>
        <fullName evidence="8">Amino acid transporter</fullName>
    </submittedName>
</protein>
<dbReference type="Proteomes" id="UP000030672">
    <property type="component" value="Unassembled WGS sequence"/>
</dbReference>
<keyword evidence="3 7" id="KW-0812">Transmembrane</keyword>
<keyword evidence="5 7" id="KW-0472">Membrane</keyword>
<dbReference type="AlphaFoldDB" id="A0A074W753"/>
<feature type="transmembrane region" description="Helical" evidence="7">
    <location>
        <begin position="489"/>
        <end position="508"/>
    </location>
</feature>
<evidence type="ECO:0000256" key="2">
    <source>
        <dbReference type="ARBA" id="ARBA00022448"/>
    </source>
</evidence>
<accession>A0A074W753</accession>
<name>A0A074W753_AURM1</name>
<feature type="transmembrane region" description="Helical" evidence="7">
    <location>
        <begin position="336"/>
        <end position="359"/>
    </location>
</feature>
<reference evidence="8 9" key="1">
    <citation type="journal article" date="2014" name="BMC Genomics">
        <title>Genome sequencing of four Aureobasidium pullulans varieties: biotechnological potential, stress tolerance, and description of new species.</title>
        <authorList>
            <person name="Gostin Ar C."/>
            <person name="Ohm R.A."/>
            <person name="Kogej T."/>
            <person name="Sonjak S."/>
            <person name="Turk M."/>
            <person name="Zajc J."/>
            <person name="Zalar P."/>
            <person name="Grube M."/>
            <person name="Sun H."/>
            <person name="Han J."/>
            <person name="Sharma A."/>
            <person name="Chiniquy J."/>
            <person name="Ngan C.Y."/>
            <person name="Lipzen A."/>
            <person name="Barry K."/>
            <person name="Grigoriev I.V."/>
            <person name="Gunde-Cimerman N."/>
        </authorList>
    </citation>
    <scope>NUCLEOTIDE SEQUENCE [LARGE SCALE GENOMIC DNA]</scope>
    <source>
        <strain evidence="8 9">CBS 110374</strain>
    </source>
</reference>
<evidence type="ECO:0000256" key="4">
    <source>
        <dbReference type="ARBA" id="ARBA00022989"/>
    </source>
</evidence>
<feature type="transmembrane region" description="Helical" evidence="7">
    <location>
        <begin position="390"/>
        <end position="410"/>
    </location>
</feature>